<organism evidence="5 6">
    <name type="scientific">Dothidotthia symphoricarpi CBS 119687</name>
    <dbReference type="NCBI Taxonomy" id="1392245"/>
    <lineage>
        <taxon>Eukaryota</taxon>
        <taxon>Fungi</taxon>
        <taxon>Dikarya</taxon>
        <taxon>Ascomycota</taxon>
        <taxon>Pezizomycotina</taxon>
        <taxon>Dothideomycetes</taxon>
        <taxon>Pleosporomycetidae</taxon>
        <taxon>Pleosporales</taxon>
        <taxon>Dothidotthiaceae</taxon>
        <taxon>Dothidotthia</taxon>
    </lineage>
</organism>
<feature type="signal peptide" evidence="3">
    <location>
        <begin position="1"/>
        <end position="19"/>
    </location>
</feature>
<dbReference type="EMBL" id="ML977499">
    <property type="protein sequence ID" value="KAF2133517.1"/>
    <property type="molecule type" value="Genomic_DNA"/>
</dbReference>
<dbReference type="PROSITE" id="PS50941">
    <property type="entry name" value="CHIT_BIND_I_2"/>
    <property type="match status" value="1"/>
</dbReference>
<dbReference type="GO" id="GO:0008061">
    <property type="term" value="F:chitin binding"/>
    <property type="evidence" value="ECO:0007669"/>
    <property type="project" value="UniProtKB-UniRule"/>
</dbReference>
<name>A0A6A6ARP7_9PLEO</name>
<keyword evidence="6" id="KW-1185">Reference proteome</keyword>
<reference evidence="5" key="1">
    <citation type="journal article" date="2020" name="Stud. Mycol.">
        <title>101 Dothideomycetes genomes: a test case for predicting lifestyles and emergence of pathogens.</title>
        <authorList>
            <person name="Haridas S."/>
            <person name="Albert R."/>
            <person name="Binder M."/>
            <person name="Bloem J."/>
            <person name="Labutti K."/>
            <person name="Salamov A."/>
            <person name="Andreopoulos B."/>
            <person name="Baker S."/>
            <person name="Barry K."/>
            <person name="Bills G."/>
            <person name="Bluhm B."/>
            <person name="Cannon C."/>
            <person name="Castanera R."/>
            <person name="Culley D."/>
            <person name="Daum C."/>
            <person name="Ezra D."/>
            <person name="Gonzalez J."/>
            <person name="Henrissat B."/>
            <person name="Kuo A."/>
            <person name="Liang C."/>
            <person name="Lipzen A."/>
            <person name="Lutzoni F."/>
            <person name="Magnuson J."/>
            <person name="Mondo S."/>
            <person name="Nolan M."/>
            <person name="Ohm R."/>
            <person name="Pangilinan J."/>
            <person name="Park H.-J."/>
            <person name="Ramirez L."/>
            <person name="Alfaro M."/>
            <person name="Sun H."/>
            <person name="Tritt A."/>
            <person name="Yoshinaga Y."/>
            <person name="Zwiers L.-H."/>
            <person name="Turgeon B."/>
            <person name="Goodwin S."/>
            <person name="Spatafora J."/>
            <person name="Crous P."/>
            <person name="Grigoriev I."/>
        </authorList>
    </citation>
    <scope>NUCLEOTIDE SEQUENCE</scope>
    <source>
        <strain evidence="5">CBS 119687</strain>
    </source>
</reference>
<dbReference type="AlphaFoldDB" id="A0A6A6ARP7"/>
<evidence type="ECO:0000256" key="2">
    <source>
        <dbReference type="PROSITE-ProRule" id="PRU00261"/>
    </source>
</evidence>
<proteinExistence type="predicted"/>
<feature type="disulfide bond" evidence="2">
    <location>
        <begin position="240"/>
        <end position="254"/>
    </location>
</feature>
<dbReference type="Gene3D" id="3.30.60.10">
    <property type="entry name" value="Endochitinase-like"/>
    <property type="match status" value="1"/>
</dbReference>
<dbReference type="Pfam" id="PF04681">
    <property type="entry name" value="Bys1"/>
    <property type="match status" value="1"/>
</dbReference>
<dbReference type="OrthoDB" id="1193027at2759"/>
<protein>
    <submittedName>
        <fullName evidence="5">Carbohydrate-binding module family 18 protein</fullName>
    </submittedName>
</protein>
<dbReference type="RefSeq" id="XP_033527904.1">
    <property type="nucleotide sequence ID" value="XM_033670091.1"/>
</dbReference>
<evidence type="ECO:0000313" key="5">
    <source>
        <dbReference type="EMBL" id="KAF2133517.1"/>
    </source>
</evidence>
<sequence length="317" mass="33344">MPSLLPLLTLLALALTASAANSIKFINHCPHNIYFWTVGPGTVDPRGHDWEHILVPGSGGSVVHGMVNTELLGGGFSLKMRDVPRYEVAPAGIIQVEYHLEPTRNRIWYDLSAINCNHAAGNMDPAFCPLIAGGLRVHVPGRKEGQCPPAWCSGGGCFNTYLTHGSWLGEPTFACDAGVDIMVETCTEGVGPRTFDGQIELPVESAPVQPGMLSLDGSCGVKDGGGGNGYVCAGSRWGECCSEFGFCGNSPVHCAAGCQNPFGTCTPSSPMSDYDYMAAVAVADIEVETARVTATKTTMQTIIATETRGGHPVPSKA</sequence>
<evidence type="ECO:0000256" key="3">
    <source>
        <dbReference type="SAM" id="SignalP"/>
    </source>
</evidence>
<accession>A0A6A6ARP7</accession>
<dbReference type="InterPro" id="IPR036861">
    <property type="entry name" value="Endochitinase-like_sf"/>
</dbReference>
<feature type="chain" id="PRO_5025572603" evidence="3">
    <location>
        <begin position="20"/>
        <end position="317"/>
    </location>
</feature>
<keyword evidence="1 2" id="KW-0147">Chitin-binding</keyword>
<dbReference type="InterPro" id="IPR006771">
    <property type="entry name" value="CetA-like"/>
</dbReference>
<comment type="caution">
    <text evidence="2">Lacks conserved residue(s) required for the propagation of feature annotation.</text>
</comment>
<dbReference type="SUPFAM" id="SSF57016">
    <property type="entry name" value="Plant lectins/antimicrobial peptides"/>
    <property type="match status" value="1"/>
</dbReference>
<dbReference type="Proteomes" id="UP000799771">
    <property type="component" value="Unassembled WGS sequence"/>
</dbReference>
<dbReference type="GeneID" id="54410523"/>
<evidence type="ECO:0000259" key="4">
    <source>
        <dbReference type="PROSITE" id="PS50941"/>
    </source>
</evidence>
<evidence type="ECO:0000313" key="6">
    <source>
        <dbReference type="Proteomes" id="UP000799771"/>
    </source>
</evidence>
<keyword evidence="3" id="KW-0732">Signal</keyword>
<feature type="domain" description="Chitin-binding type-1" evidence="4">
    <location>
        <begin position="216"/>
        <end position="267"/>
    </location>
</feature>
<evidence type="ECO:0000256" key="1">
    <source>
        <dbReference type="ARBA" id="ARBA00022669"/>
    </source>
</evidence>
<keyword evidence="2" id="KW-1015">Disulfide bond</keyword>
<dbReference type="CDD" id="cd11618">
    <property type="entry name" value="ChtBD1_1"/>
    <property type="match status" value="1"/>
</dbReference>
<dbReference type="InterPro" id="IPR001002">
    <property type="entry name" value="Chitin-bd_1"/>
</dbReference>
<gene>
    <name evidence="5" type="ORF">P153DRAFT_381948</name>
</gene>